<evidence type="ECO:0008006" key="4">
    <source>
        <dbReference type="Google" id="ProtNLM"/>
    </source>
</evidence>
<reference evidence="2 3" key="1">
    <citation type="submission" date="2024-09" db="EMBL/GenBank/DDBJ databases">
        <authorList>
            <person name="Sun Q."/>
            <person name="Mori K."/>
        </authorList>
    </citation>
    <scope>NUCLEOTIDE SEQUENCE [LARGE SCALE GENOMIC DNA]</scope>
    <source>
        <strain evidence="2 3">CCM 8677</strain>
    </source>
</reference>
<evidence type="ECO:0000256" key="1">
    <source>
        <dbReference type="SAM" id="Phobius"/>
    </source>
</evidence>
<keyword evidence="1" id="KW-0472">Membrane</keyword>
<sequence>MLKKILLRTLLFLFILIVGGLLTFLIANWRDQDLRPEVKSALNWQAPKVLDEANAYLLVLGLNAKEGIDPVTLGARKLNAELARYEKNRYLTVDFAESVNDPDELTFVKPKSQVCEYAETANCVAFYLARSAEQEQEILKSQHILLANFDRLTVSKTYQEIAPPHIAASIPSYASVMHAAELERMRAIRLIANGKVAQGLEQLLLLASFSQRWLENSSSLVSHMVALASVQRDLRICDELLQRFPNLQREIDPMQDWMNQFSMQRMHIAKAFAFERQVGMNIMQSTLALPEEVQDAKLQQRLIKWFNRPNAAMNMSYDWYNVRLNLLEKSGQEYFASRTEVEKKQKELLGIGTDSFYLRDPFTKNLLSISAPDYDVYIEKHYDTFAQIHLLALKLDLLKQGIPRNEIPAYIQKHAAQYSNPFDGKVLGWDAEHQQLFVELRQASNQVYQKSKMMRLNVLPRA</sequence>
<proteinExistence type="predicted"/>
<dbReference type="RefSeq" id="WP_390211131.1">
    <property type="nucleotide sequence ID" value="NZ_JBHLXJ010000007.1"/>
</dbReference>
<feature type="transmembrane region" description="Helical" evidence="1">
    <location>
        <begin position="7"/>
        <end position="29"/>
    </location>
</feature>
<keyword evidence="3" id="KW-1185">Reference proteome</keyword>
<dbReference type="EMBL" id="JBHLXJ010000007">
    <property type="protein sequence ID" value="MFC0349486.1"/>
    <property type="molecule type" value="Genomic_DNA"/>
</dbReference>
<comment type="caution">
    <text evidence="2">The sequence shown here is derived from an EMBL/GenBank/DDBJ whole genome shotgun (WGS) entry which is preliminary data.</text>
</comment>
<gene>
    <name evidence="2" type="ORF">ACFFJH_06685</name>
</gene>
<evidence type="ECO:0000313" key="2">
    <source>
        <dbReference type="EMBL" id="MFC0349486.1"/>
    </source>
</evidence>
<protein>
    <recommendedName>
        <fullName evidence="4">DUF3160 domain-containing protein</fullName>
    </recommendedName>
</protein>
<keyword evidence="1" id="KW-0812">Transmembrane</keyword>
<organism evidence="2 3">
    <name type="scientific">Undibacterium danionis</name>
    <dbReference type="NCBI Taxonomy" id="1812100"/>
    <lineage>
        <taxon>Bacteria</taxon>
        <taxon>Pseudomonadati</taxon>
        <taxon>Pseudomonadota</taxon>
        <taxon>Betaproteobacteria</taxon>
        <taxon>Burkholderiales</taxon>
        <taxon>Oxalobacteraceae</taxon>
        <taxon>Undibacterium</taxon>
    </lineage>
</organism>
<keyword evidence="1" id="KW-1133">Transmembrane helix</keyword>
<name>A0ABV6ICE9_9BURK</name>
<evidence type="ECO:0000313" key="3">
    <source>
        <dbReference type="Proteomes" id="UP001589844"/>
    </source>
</evidence>
<dbReference type="Proteomes" id="UP001589844">
    <property type="component" value="Unassembled WGS sequence"/>
</dbReference>
<accession>A0ABV6ICE9</accession>